<dbReference type="Pfam" id="PF07690">
    <property type="entry name" value="MFS_1"/>
    <property type="match status" value="1"/>
</dbReference>
<evidence type="ECO:0000256" key="7">
    <source>
        <dbReference type="SAM" id="Phobius"/>
    </source>
</evidence>
<keyword evidence="3" id="KW-1003">Cell membrane</keyword>
<evidence type="ECO:0000313" key="9">
    <source>
        <dbReference type="EMBL" id="AMO23782.1"/>
    </source>
</evidence>
<name>A0A127K054_9BURK</name>
<protein>
    <submittedName>
        <fullName evidence="9">MFS transporter</fullName>
    </submittedName>
</protein>
<dbReference type="PANTHER" id="PTHR42718:SF46">
    <property type="entry name" value="BLR6921 PROTEIN"/>
    <property type="match status" value="1"/>
</dbReference>
<feature type="domain" description="Major facilitator superfamily (MFS) profile" evidence="8">
    <location>
        <begin position="8"/>
        <end position="400"/>
    </location>
</feature>
<gene>
    <name evidence="9" type="ORF">UC35_14000</name>
</gene>
<feature type="transmembrane region" description="Helical" evidence="7">
    <location>
        <begin position="163"/>
        <end position="182"/>
    </location>
</feature>
<dbReference type="OrthoDB" id="6368326at2"/>
<evidence type="ECO:0000256" key="5">
    <source>
        <dbReference type="ARBA" id="ARBA00022989"/>
    </source>
</evidence>
<keyword evidence="5 7" id="KW-1133">Transmembrane helix</keyword>
<dbReference type="EMBL" id="CP010951">
    <property type="protein sequence ID" value="AMO23782.1"/>
    <property type="molecule type" value="Genomic_DNA"/>
</dbReference>
<feature type="transmembrane region" description="Helical" evidence="7">
    <location>
        <begin position="354"/>
        <end position="373"/>
    </location>
</feature>
<dbReference type="InterPro" id="IPR036259">
    <property type="entry name" value="MFS_trans_sf"/>
</dbReference>
<dbReference type="PATRIC" id="fig|94132.3.peg.2851"/>
<dbReference type="GO" id="GO:0005886">
    <property type="term" value="C:plasma membrane"/>
    <property type="evidence" value="ECO:0007669"/>
    <property type="project" value="UniProtKB-SubCell"/>
</dbReference>
<reference evidence="9 10" key="1">
    <citation type="journal article" date="2014" name="Int. J. Syst. Evol. Microbiol.">
        <title>Ramlibacter solisilvae sp. nov., isolated from forest soil, and emended description of the genus Ramlibacter.</title>
        <authorList>
            <person name="Lee H.J."/>
            <person name="Lee S.H."/>
            <person name="Lee S.S."/>
            <person name="Lee J.S."/>
            <person name="Kim Y."/>
            <person name="Kim S.C."/>
            <person name="Jeon C.O."/>
        </authorList>
    </citation>
    <scope>NUCLEOTIDE SEQUENCE [LARGE SCALE GENOMIC DNA]</scope>
    <source>
        <strain evidence="9 10">5-10</strain>
    </source>
</reference>
<dbReference type="SUPFAM" id="SSF103473">
    <property type="entry name" value="MFS general substrate transporter"/>
    <property type="match status" value="1"/>
</dbReference>
<sequence>MSARRVDPALLVVLGGVAAALHVGKLPIALPVLREALGVTLVQAGFLLSLVQVAGMLFGLMIGLAADSLGLKRTMVAGLALLSLASAVAGATPSVPALMLLRALEGMGFLMAATSAPSLIRRLVAPGRVNAVLGVWGAYMPLGTALALLCGAPVMSWVGWPGWWWLLAAMSALAALWIWVALPVDPRLFGTGQGAAAGWVSRLARTLRSPGPWLIALSFAVYSGQWLSVIGFLPSMYAQAGWSASLAGAATALAALVNMLGNIAAGRLLQRHARPQRLLVAGFAAMALGALIAFADVWGGVDARLAAAVRYAGVLGFSMVGGLIPGTLFSLAVRLAPGEQTVSTTVGWMQQWSSAGQFAGPPLVALVASWAGGWQWSGVVTGCLALAGMLLARVIGGLLARTSR</sequence>
<dbReference type="PROSITE" id="PS50850">
    <property type="entry name" value="MFS"/>
    <property type="match status" value="1"/>
</dbReference>
<dbReference type="Gene3D" id="1.20.1250.20">
    <property type="entry name" value="MFS general substrate transporter like domains"/>
    <property type="match status" value="1"/>
</dbReference>
<evidence type="ECO:0000256" key="2">
    <source>
        <dbReference type="ARBA" id="ARBA00022448"/>
    </source>
</evidence>
<feature type="transmembrane region" description="Helical" evidence="7">
    <location>
        <begin position="44"/>
        <end position="64"/>
    </location>
</feature>
<feature type="transmembrane region" description="Helical" evidence="7">
    <location>
        <begin position="311"/>
        <end position="333"/>
    </location>
</feature>
<evidence type="ECO:0000259" key="8">
    <source>
        <dbReference type="PROSITE" id="PS50850"/>
    </source>
</evidence>
<feature type="transmembrane region" description="Helical" evidence="7">
    <location>
        <begin position="76"/>
        <end position="93"/>
    </location>
</feature>
<dbReference type="InterPro" id="IPR011701">
    <property type="entry name" value="MFS"/>
</dbReference>
<dbReference type="AlphaFoldDB" id="A0A127K054"/>
<proteinExistence type="predicted"/>
<dbReference type="InterPro" id="IPR020846">
    <property type="entry name" value="MFS_dom"/>
</dbReference>
<feature type="transmembrane region" description="Helical" evidence="7">
    <location>
        <begin position="99"/>
        <end position="120"/>
    </location>
</feature>
<feature type="transmembrane region" description="Helical" evidence="7">
    <location>
        <begin position="132"/>
        <end position="157"/>
    </location>
</feature>
<feature type="transmembrane region" description="Helical" evidence="7">
    <location>
        <begin position="212"/>
        <end position="233"/>
    </location>
</feature>
<dbReference type="CDD" id="cd06174">
    <property type="entry name" value="MFS"/>
    <property type="match status" value="1"/>
</dbReference>
<feature type="transmembrane region" description="Helical" evidence="7">
    <location>
        <begin position="278"/>
        <end position="299"/>
    </location>
</feature>
<keyword evidence="2" id="KW-0813">Transport</keyword>
<feature type="transmembrane region" description="Helical" evidence="7">
    <location>
        <begin position="245"/>
        <end position="266"/>
    </location>
</feature>
<evidence type="ECO:0000256" key="6">
    <source>
        <dbReference type="ARBA" id="ARBA00023136"/>
    </source>
</evidence>
<keyword evidence="10" id="KW-1185">Reference proteome</keyword>
<evidence type="ECO:0000256" key="1">
    <source>
        <dbReference type="ARBA" id="ARBA00004651"/>
    </source>
</evidence>
<organism evidence="9 10">
    <name type="scientific">Ramlibacter tataouinensis</name>
    <dbReference type="NCBI Taxonomy" id="94132"/>
    <lineage>
        <taxon>Bacteria</taxon>
        <taxon>Pseudomonadati</taxon>
        <taxon>Pseudomonadota</taxon>
        <taxon>Betaproteobacteria</taxon>
        <taxon>Burkholderiales</taxon>
        <taxon>Comamonadaceae</taxon>
        <taxon>Ramlibacter</taxon>
    </lineage>
</organism>
<dbReference type="RefSeq" id="WP_061500704.1">
    <property type="nucleotide sequence ID" value="NZ_CP010951.1"/>
</dbReference>
<keyword evidence="6 7" id="KW-0472">Membrane</keyword>
<accession>A0A127K054</accession>
<feature type="transmembrane region" description="Helical" evidence="7">
    <location>
        <begin position="379"/>
        <end position="400"/>
    </location>
</feature>
<dbReference type="Proteomes" id="UP000070433">
    <property type="component" value="Chromosome"/>
</dbReference>
<dbReference type="GO" id="GO:0022857">
    <property type="term" value="F:transmembrane transporter activity"/>
    <property type="evidence" value="ECO:0007669"/>
    <property type="project" value="InterPro"/>
</dbReference>
<keyword evidence="4 7" id="KW-0812">Transmembrane</keyword>
<evidence type="ECO:0000256" key="3">
    <source>
        <dbReference type="ARBA" id="ARBA00022475"/>
    </source>
</evidence>
<evidence type="ECO:0000256" key="4">
    <source>
        <dbReference type="ARBA" id="ARBA00022692"/>
    </source>
</evidence>
<dbReference type="PANTHER" id="PTHR42718">
    <property type="entry name" value="MAJOR FACILITATOR SUPERFAMILY MULTIDRUG TRANSPORTER MFSC"/>
    <property type="match status" value="1"/>
</dbReference>
<evidence type="ECO:0000313" key="10">
    <source>
        <dbReference type="Proteomes" id="UP000070433"/>
    </source>
</evidence>
<comment type="subcellular location">
    <subcellularLocation>
        <location evidence="1">Cell membrane</location>
        <topology evidence="1">Multi-pass membrane protein</topology>
    </subcellularLocation>
</comment>